<dbReference type="STRING" id="913774.A0A0C3H259"/>
<dbReference type="EMBL" id="KN832882">
    <property type="protein sequence ID" value="KIM97489.1"/>
    <property type="molecule type" value="Genomic_DNA"/>
</dbReference>
<dbReference type="HOGENOM" id="CLU_020336_20_1_1"/>
<reference evidence="2 3" key="1">
    <citation type="submission" date="2014-04" db="EMBL/GenBank/DDBJ databases">
        <authorList>
            <consortium name="DOE Joint Genome Institute"/>
            <person name="Kuo A."/>
            <person name="Martino E."/>
            <person name="Perotto S."/>
            <person name="Kohler A."/>
            <person name="Nagy L.G."/>
            <person name="Floudas D."/>
            <person name="Copeland A."/>
            <person name="Barry K.W."/>
            <person name="Cichocki N."/>
            <person name="Veneault-Fourrey C."/>
            <person name="LaButti K."/>
            <person name="Lindquist E.A."/>
            <person name="Lipzen A."/>
            <person name="Lundell T."/>
            <person name="Morin E."/>
            <person name="Murat C."/>
            <person name="Sun H."/>
            <person name="Tunlid A."/>
            <person name="Henrissat B."/>
            <person name="Grigoriev I.V."/>
            <person name="Hibbett D.S."/>
            <person name="Martin F."/>
            <person name="Nordberg H.P."/>
            <person name="Cantor M.N."/>
            <person name="Hua S.X."/>
        </authorList>
    </citation>
    <scope>NUCLEOTIDE SEQUENCE [LARGE SCALE GENOMIC DNA]</scope>
    <source>
        <strain evidence="2 3">Zn</strain>
    </source>
</reference>
<dbReference type="Gene3D" id="3.40.50.1820">
    <property type="entry name" value="alpha/beta hydrolase"/>
    <property type="match status" value="1"/>
</dbReference>
<dbReference type="Pfam" id="PF00561">
    <property type="entry name" value="Abhydrolase_1"/>
    <property type="match status" value="1"/>
</dbReference>
<dbReference type="SUPFAM" id="SSF53474">
    <property type="entry name" value="alpha/beta-Hydrolases"/>
    <property type="match status" value="1"/>
</dbReference>
<gene>
    <name evidence="2" type="ORF">OIDMADRAFT_44245</name>
</gene>
<sequence length="344" mass="38441">MMSPCHGIVAHPTYPDTIFQLTPTKSGKLAVAAKRGGPFNIDWEVHGTGDIKVIWIMGLGAVKTAWQRQTLRFGHEEGDKHSVLVFDNRGMGDSDTPLLRYTTSEMAKDVIELVDHLGWTGERELHIVGVSMGGMISQELGYLIPKRICSLNLLSTAAAIENTTSYYQNLRTRINMFIPKSMDRSVTDASRMMFSDSWLVSKDTSPVPQPGTPGVLFPAKGKYGMFETNYQRFAAQEINKRLDPKRFAKKGFMLQAIAAGWHHKSAAQLKEIGDNVGRERIFVLHGTADNMISVPHGRKLIEMLQPGTAVIKEGVGHVFMLEDTYWHNDMIAEQIEKTRKLGLK</sequence>
<dbReference type="AlphaFoldDB" id="A0A0C3H259"/>
<dbReference type="InterPro" id="IPR050471">
    <property type="entry name" value="AB_hydrolase"/>
</dbReference>
<protein>
    <recommendedName>
        <fullName evidence="1">AB hydrolase-1 domain-containing protein</fullName>
    </recommendedName>
</protein>
<dbReference type="OrthoDB" id="19657at2759"/>
<dbReference type="InterPro" id="IPR029058">
    <property type="entry name" value="AB_hydrolase_fold"/>
</dbReference>
<dbReference type="InParanoid" id="A0A0C3H259"/>
<organism evidence="2 3">
    <name type="scientific">Oidiodendron maius (strain Zn)</name>
    <dbReference type="NCBI Taxonomy" id="913774"/>
    <lineage>
        <taxon>Eukaryota</taxon>
        <taxon>Fungi</taxon>
        <taxon>Dikarya</taxon>
        <taxon>Ascomycota</taxon>
        <taxon>Pezizomycotina</taxon>
        <taxon>Leotiomycetes</taxon>
        <taxon>Leotiomycetes incertae sedis</taxon>
        <taxon>Myxotrichaceae</taxon>
        <taxon>Oidiodendron</taxon>
    </lineage>
</organism>
<evidence type="ECO:0000313" key="2">
    <source>
        <dbReference type="EMBL" id="KIM97489.1"/>
    </source>
</evidence>
<accession>A0A0C3H259</accession>
<dbReference type="Proteomes" id="UP000054321">
    <property type="component" value="Unassembled WGS sequence"/>
</dbReference>
<keyword evidence="3" id="KW-1185">Reference proteome</keyword>
<evidence type="ECO:0000313" key="3">
    <source>
        <dbReference type="Proteomes" id="UP000054321"/>
    </source>
</evidence>
<dbReference type="PANTHER" id="PTHR43433:SF5">
    <property type="entry name" value="AB HYDROLASE-1 DOMAIN-CONTAINING PROTEIN"/>
    <property type="match status" value="1"/>
</dbReference>
<evidence type="ECO:0000259" key="1">
    <source>
        <dbReference type="Pfam" id="PF00561"/>
    </source>
</evidence>
<feature type="domain" description="AB hydrolase-1" evidence="1">
    <location>
        <begin position="80"/>
        <end position="323"/>
    </location>
</feature>
<reference evidence="3" key="2">
    <citation type="submission" date="2015-01" db="EMBL/GenBank/DDBJ databases">
        <title>Evolutionary Origins and Diversification of the Mycorrhizal Mutualists.</title>
        <authorList>
            <consortium name="DOE Joint Genome Institute"/>
            <consortium name="Mycorrhizal Genomics Consortium"/>
            <person name="Kohler A."/>
            <person name="Kuo A."/>
            <person name="Nagy L.G."/>
            <person name="Floudas D."/>
            <person name="Copeland A."/>
            <person name="Barry K.W."/>
            <person name="Cichocki N."/>
            <person name="Veneault-Fourrey C."/>
            <person name="LaButti K."/>
            <person name="Lindquist E.A."/>
            <person name="Lipzen A."/>
            <person name="Lundell T."/>
            <person name="Morin E."/>
            <person name="Murat C."/>
            <person name="Riley R."/>
            <person name="Ohm R."/>
            <person name="Sun H."/>
            <person name="Tunlid A."/>
            <person name="Henrissat B."/>
            <person name="Grigoriev I.V."/>
            <person name="Hibbett D.S."/>
            <person name="Martin F."/>
        </authorList>
    </citation>
    <scope>NUCLEOTIDE SEQUENCE [LARGE SCALE GENOMIC DNA]</scope>
    <source>
        <strain evidence="3">Zn</strain>
    </source>
</reference>
<dbReference type="PANTHER" id="PTHR43433">
    <property type="entry name" value="HYDROLASE, ALPHA/BETA FOLD FAMILY PROTEIN"/>
    <property type="match status" value="1"/>
</dbReference>
<dbReference type="InterPro" id="IPR000073">
    <property type="entry name" value="AB_hydrolase_1"/>
</dbReference>
<proteinExistence type="predicted"/>
<name>A0A0C3H259_OIDMZ</name>